<dbReference type="PANTHER" id="PTHR48081:SF8">
    <property type="entry name" value="ALPHA_BETA HYDROLASE FOLD-3 DOMAIN-CONTAINING PROTEIN-RELATED"/>
    <property type="match status" value="1"/>
</dbReference>
<comment type="caution">
    <text evidence="3">The sequence shown here is derived from an EMBL/GenBank/DDBJ whole genome shotgun (WGS) entry which is preliminary data.</text>
</comment>
<dbReference type="GO" id="GO:0016787">
    <property type="term" value="F:hydrolase activity"/>
    <property type="evidence" value="ECO:0007669"/>
    <property type="project" value="UniProtKB-KW"/>
</dbReference>
<dbReference type="Gene3D" id="3.40.50.1820">
    <property type="entry name" value="alpha/beta hydrolase"/>
    <property type="match status" value="1"/>
</dbReference>
<dbReference type="AlphaFoldDB" id="A0A167T3R8"/>
<evidence type="ECO:0000259" key="2">
    <source>
        <dbReference type="Pfam" id="PF07859"/>
    </source>
</evidence>
<accession>A0A167T3R8</accession>
<evidence type="ECO:0000313" key="4">
    <source>
        <dbReference type="Proteomes" id="UP000076874"/>
    </source>
</evidence>
<proteinExistence type="predicted"/>
<dbReference type="PANTHER" id="PTHR48081">
    <property type="entry name" value="AB HYDROLASE SUPERFAMILY PROTEIN C4A8.06C"/>
    <property type="match status" value="1"/>
</dbReference>
<dbReference type="EMBL" id="AZHD01000009">
    <property type="protein sequence ID" value="OAA60211.1"/>
    <property type="molecule type" value="Genomic_DNA"/>
</dbReference>
<dbReference type="STRING" id="1081102.A0A167T3R8"/>
<sequence>MADIALAKVVGYTDPELAQILAASGPVSSLDATTDIQALRETLRKKKLAMTSASGPSTSATVELDHKVLTRDGSEIVVRVYHGPASQGGPVMVMLHGGGWVLGGLDNEALLCRTWCEEVNGVSINVDYRLAPEVKFPVPVFDCYDAVKWVAANSDIHGGNLAKGFVIAGISAGANMACVISHLARDEGMLPPLTGTYLSIPSLLAPQAVPTRWRSEYKSREENKNAPILNEGAISLFRKNYEDDPMSPLMSPAVWHSGHKSLPPTYLQVAGMDPLRDEGLIYEKLLREESGVPTKLDIYPGLPHGFWSWWPKASFSQKQRNDSIQGFRWLLGNTAK</sequence>
<feature type="domain" description="Alpha/beta hydrolase fold-3" evidence="2">
    <location>
        <begin position="92"/>
        <end position="307"/>
    </location>
</feature>
<reference evidence="3 4" key="1">
    <citation type="journal article" date="2016" name="Genome Biol. Evol.">
        <title>Divergent and convergent evolution of fungal pathogenicity.</title>
        <authorList>
            <person name="Shang Y."/>
            <person name="Xiao G."/>
            <person name="Zheng P."/>
            <person name="Cen K."/>
            <person name="Zhan S."/>
            <person name="Wang C."/>
        </authorList>
    </citation>
    <scope>NUCLEOTIDE SEQUENCE [LARGE SCALE GENOMIC DNA]</scope>
    <source>
        <strain evidence="3 4">RCEF 264</strain>
    </source>
</reference>
<organism evidence="3 4">
    <name type="scientific">Niveomyces insectorum RCEF 264</name>
    <dbReference type="NCBI Taxonomy" id="1081102"/>
    <lineage>
        <taxon>Eukaryota</taxon>
        <taxon>Fungi</taxon>
        <taxon>Dikarya</taxon>
        <taxon>Ascomycota</taxon>
        <taxon>Pezizomycotina</taxon>
        <taxon>Sordariomycetes</taxon>
        <taxon>Hypocreomycetidae</taxon>
        <taxon>Hypocreales</taxon>
        <taxon>Cordycipitaceae</taxon>
        <taxon>Niveomyces</taxon>
    </lineage>
</organism>
<protein>
    <submittedName>
        <fullName evidence="3">Alpha/beta hydrolase fold-3 domain-containing protein</fullName>
    </submittedName>
</protein>
<dbReference type="Pfam" id="PF07859">
    <property type="entry name" value="Abhydrolase_3"/>
    <property type="match status" value="1"/>
</dbReference>
<name>A0A167T3R8_9HYPO</name>
<dbReference type="InterPro" id="IPR029058">
    <property type="entry name" value="AB_hydrolase_fold"/>
</dbReference>
<dbReference type="OrthoDB" id="408631at2759"/>
<gene>
    <name evidence="3" type="ORF">SPI_05335</name>
</gene>
<dbReference type="Proteomes" id="UP000076874">
    <property type="component" value="Unassembled WGS sequence"/>
</dbReference>
<evidence type="ECO:0000256" key="1">
    <source>
        <dbReference type="ARBA" id="ARBA00022801"/>
    </source>
</evidence>
<dbReference type="InterPro" id="IPR050300">
    <property type="entry name" value="GDXG_lipolytic_enzyme"/>
</dbReference>
<evidence type="ECO:0000313" key="3">
    <source>
        <dbReference type="EMBL" id="OAA60211.1"/>
    </source>
</evidence>
<dbReference type="SUPFAM" id="SSF53474">
    <property type="entry name" value="alpha/beta-Hydrolases"/>
    <property type="match status" value="1"/>
</dbReference>
<dbReference type="InterPro" id="IPR013094">
    <property type="entry name" value="AB_hydrolase_3"/>
</dbReference>
<keyword evidence="1 3" id="KW-0378">Hydrolase</keyword>
<keyword evidence="4" id="KW-1185">Reference proteome</keyword>